<feature type="domain" description="CAAX prenyl protease 2/Lysostaphin resistance protein A-like" evidence="2">
    <location>
        <begin position="138"/>
        <end position="229"/>
    </location>
</feature>
<name>A0AAU3GTZ8_9ACTN</name>
<feature type="transmembrane region" description="Helical" evidence="1">
    <location>
        <begin position="135"/>
        <end position="156"/>
    </location>
</feature>
<feature type="transmembrane region" description="Helical" evidence="1">
    <location>
        <begin position="269"/>
        <end position="288"/>
    </location>
</feature>
<keyword evidence="3" id="KW-0645">Protease</keyword>
<gene>
    <name evidence="3" type="ORF">OG626_10450</name>
</gene>
<sequence>MSRTSLPGTQRLKGLFSQTPTPLVPTRRVLSRGVRLVLMAVLFLVVIALAAGVRSIAGHQPVLAVLAGAVVVVGSLAAYAAVVRALEQRAVSELDLARAVPELRTGGAVGVGLFTVTLTLIAVFGTYGSGSGGSIGGMLAVLGMMAGVAVTEELLFRGVVFRLVEELTGTRIALALSAVLFGALHLVNEGATVWGALAIGIEGGLLTAAAYAATRSLWMPIGIHWGWNFASAGIFGTAVSGDDTTPVGLVRGVFSGPSAITGGDFGPEAGIFSVLVCSVATFLFLRTARRRGRLYDRGHFRAARGAVGTESTTS</sequence>
<dbReference type="GO" id="GO:0004175">
    <property type="term" value="F:endopeptidase activity"/>
    <property type="evidence" value="ECO:0007669"/>
    <property type="project" value="UniProtKB-ARBA"/>
</dbReference>
<keyword evidence="1" id="KW-1133">Transmembrane helix</keyword>
<protein>
    <submittedName>
        <fullName evidence="3">CPBP family intramembrane metalloprotease</fullName>
    </submittedName>
</protein>
<feature type="transmembrane region" description="Helical" evidence="1">
    <location>
        <begin position="63"/>
        <end position="86"/>
    </location>
</feature>
<accession>A0AAU3GTZ8</accession>
<dbReference type="Pfam" id="PF02517">
    <property type="entry name" value="Rce1-like"/>
    <property type="match status" value="1"/>
</dbReference>
<dbReference type="InterPro" id="IPR003675">
    <property type="entry name" value="Rce1/LyrA-like_dom"/>
</dbReference>
<proteinExistence type="predicted"/>
<keyword evidence="1" id="KW-0812">Transmembrane</keyword>
<evidence type="ECO:0000313" key="3">
    <source>
        <dbReference type="EMBL" id="WTY95282.1"/>
    </source>
</evidence>
<dbReference type="EMBL" id="CP109535">
    <property type="protein sequence ID" value="WTY95282.1"/>
    <property type="molecule type" value="Genomic_DNA"/>
</dbReference>
<feature type="transmembrane region" description="Helical" evidence="1">
    <location>
        <begin position="193"/>
        <end position="213"/>
    </location>
</feature>
<reference evidence="3" key="1">
    <citation type="submission" date="2022-10" db="EMBL/GenBank/DDBJ databases">
        <title>The complete genomes of actinobacterial strains from the NBC collection.</title>
        <authorList>
            <person name="Joergensen T.S."/>
            <person name="Alvarez Arevalo M."/>
            <person name="Sterndorff E.B."/>
            <person name="Faurdal D."/>
            <person name="Vuksanovic O."/>
            <person name="Mourched A.-S."/>
            <person name="Charusanti P."/>
            <person name="Shaw S."/>
            <person name="Blin K."/>
            <person name="Weber T."/>
        </authorList>
    </citation>
    <scope>NUCLEOTIDE SEQUENCE</scope>
    <source>
        <strain evidence="3">NBC_01401</strain>
    </source>
</reference>
<keyword evidence="1" id="KW-0472">Membrane</keyword>
<evidence type="ECO:0000259" key="2">
    <source>
        <dbReference type="Pfam" id="PF02517"/>
    </source>
</evidence>
<feature type="transmembrane region" description="Helical" evidence="1">
    <location>
        <begin position="36"/>
        <end position="57"/>
    </location>
</feature>
<feature type="transmembrane region" description="Helical" evidence="1">
    <location>
        <begin position="225"/>
        <end position="241"/>
    </location>
</feature>
<keyword evidence="3" id="KW-0378">Hydrolase</keyword>
<feature type="transmembrane region" description="Helical" evidence="1">
    <location>
        <begin position="168"/>
        <end position="187"/>
    </location>
</feature>
<keyword evidence="3" id="KW-0482">Metalloprotease</keyword>
<feature type="transmembrane region" description="Helical" evidence="1">
    <location>
        <begin position="107"/>
        <end position="129"/>
    </location>
</feature>
<evidence type="ECO:0000256" key="1">
    <source>
        <dbReference type="SAM" id="Phobius"/>
    </source>
</evidence>
<dbReference type="PANTHER" id="PTHR39430">
    <property type="entry name" value="MEMBRANE-ASSOCIATED PROTEASE-RELATED"/>
    <property type="match status" value="1"/>
</dbReference>
<dbReference type="GO" id="GO:0080120">
    <property type="term" value="P:CAAX-box protein maturation"/>
    <property type="evidence" value="ECO:0007669"/>
    <property type="project" value="UniProtKB-ARBA"/>
</dbReference>
<organism evidence="3">
    <name type="scientific">Streptomyces sp. NBC_01401</name>
    <dbReference type="NCBI Taxonomy" id="2903854"/>
    <lineage>
        <taxon>Bacteria</taxon>
        <taxon>Bacillati</taxon>
        <taxon>Actinomycetota</taxon>
        <taxon>Actinomycetes</taxon>
        <taxon>Kitasatosporales</taxon>
        <taxon>Streptomycetaceae</taxon>
        <taxon>Streptomyces</taxon>
    </lineage>
</organism>
<dbReference type="GO" id="GO:0008237">
    <property type="term" value="F:metallopeptidase activity"/>
    <property type="evidence" value="ECO:0007669"/>
    <property type="project" value="UniProtKB-KW"/>
</dbReference>
<dbReference type="PANTHER" id="PTHR39430:SF1">
    <property type="entry name" value="PROTEASE"/>
    <property type="match status" value="1"/>
</dbReference>
<dbReference type="AlphaFoldDB" id="A0AAU3GTZ8"/>